<comment type="similarity">
    <text evidence="5">Belongs to the protein N5-glutamine methyltransferase family. PrmC subfamily.</text>
</comment>
<feature type="binding site" evidence="5">
    <location>
        <begin position="133"/>
        <end position="137"/>
    </location>
    <ligand>
        <name>S-adenosyl-L-methionine</name>
        <dbReference type="ChEBI" id="CHEBI:59789"/>
    </ligand>
</feature>
<dbReference type="SUPFAM" id="SSF53335">
    <property type="entry name" value="S-adenosyl-L-methionine-dependent methyltransferases"/>
    <property type="match status" value="1"/>
</dbReference>
<evidence type="ECO:0000256" key="5">
    <source>
        <dbReference type="HAMAP-Rule" id="MF_02126"/>
    </source>
</evidence>
<name>A0A1H9VCE0_9BACI</name>
<dbReference type="InterPro" id="IPR019874">
    <property type="entry name" value="RF_methyltr_PrmC"/>
</dbReference>
<dbReference type="AlphaFoldDB" id="A0A1H9VCE0"/>
<dbReference type="Pfam" id="PF17827">
    <property type="entry name" value="PrmC_N"/>
    <property type="match status" value="1"/>
</dbReference>
<evidence type="ECO:0000313" key="9">
    <source>
        <dbReference type="Proteomes" id="UP000198571"/>
    </source>
</evidence>
<feature type="domain" description="Release factor glutamine methyltransferase N-terminal" evidence="7">
    <location>
        <begin position="11"/>
        <end position="79"/>
    </location>
</feature>
<keyword evidence="1 5" id="KW-0489">Methyltransferase</keyword>
<dbReference type="InterPro" id="IPR029063">
    <property type="entry name" value="SAM-dependent_MTases_sf"/>
</dbReference>
<evidence type="ECO:0000259" key="6">
    <source>
        <dbReference type="Pfam" id="PF05175"/>
    </source>
</evidence>
<dbReference type="GO" id="GO:0003676">
    <property type="term" value="F:nucleic acid binding"/>
    <property type="evidence" value="ECO:0007669"/>
    <property type="project" value="InterPro"/>
</dbReference>
<dbReference type="InterPro" id="IPR004556">
    <property type="entry name" value="HemK-like"/>
</dbReference>
<keyword evidence="3 5" id="KW-0949">S-adenosyl-L-methionine</keyword>
<dbReference type="Pfam" id="PF05175">
    <property type="entry name" value="MTS"/>
    <property type="match status" value="1"/>
</dbReference>
<dbReference type="Gene3D" id="3.40.50.150">
    <property type="entry name" value="Vaccinia Virus protein VP39"/>
    <property type="match status" value="1"/>
</dbReference>
<comment type="catalytic activity">
    <reaction evidence="4 5">
        <text>L-glutaminyl-[peptide chain release factor] + S-adenosyl-L-methionine = N(5)-methyl-L-glutaminyl-[peptide chain release factor] + S-adenosyl-L-homocysteine + H(+)</text>
        <dbReference type="Rhea" id="RHEA:42896"/>
        <dbReference type="Rhea" id="RHEA-COMP:10271"/>
        <dbReference type="Rhea" id="RHEA-COMP:10272"/>
        <dbReference type="ChEBI" id="CHEBI:15378"/>
        <dbReference type="ChEBI" id="CHEBI:30011"/>
        <dbReference type="ChEBI" id="CHEBI:57856"/>
        <dbReference type="ChEBI" id="CHEBI:59789"/>
        <dbReference type="ChEBI" id="CHEBI:61891"/>
        <dbReference type="EC" id="2.1.1.297"/>
    </reaction>
</comment>
<keyword evidence="9" id="KW-1185">Reference proteome</keyword>
<comment type="function">
    <text evidence="5">Methylates the class 1 translation termination release factors RF1/PrfA and RF2/PrfB on the glutamine residue of the universally conserved GGQ motif.</text>
</comment>
<dbReference type="HAMAP" id="MF_02126">
    <property type="entry name" value="RF_methyltr_PrmC"/>
    <property type="match status" value="1"/>
</dbReference>
<dbReference type="RefSeq" id="WP_093053039.1">
    <property type="nucleotide sequence ID" value="NZ_FOGT01000010.1"/>
</dbReference>
<dbReference type="EC" id="2.1.1.297" evidence="5"/>
<keyword evidence="2 5" id="KW-0808">Transferase</keyword>
<dbReference type="PANTHER" id="PTHR18895">
    <property type="entry name" value="HEMK METHYLTRANSFERASE"/>
    <property type="match status" value="1"/>
</dbReference>
<evidence type="ECO:0000256" key="4">
    <source>
        <dbReference type="ARBA" id="ARBA00048391"/>
    </source>
</evidence>
<dbReference type="Proteomes" id="UP000198571">
    <property type="component" value="Unassembled WGS sequence"/>
</dbReference>
<dbReference type="EMBL" id="FOGT01000010">
    <property type="protein sequence ID" value="SES19352.1"/>
    <property type="molecule type" value="Genomic_DNA"/>
</dbReference>
<dbReference type="PROSITE" id="PS00092">
    <property type="entry name" value="N6_MTASE"/>
    <property type="match status" value="1"/>
</dbReference>
<feature type="binding site" evidence="5">
    <location>
        <position position="200"/>
    </location>
    <ligand>
        <name>S-adenosyl-L-methionine</name>
        <dbReference type="ChEBI" id="CHEBI:59789"/>
    </ligand>
</feature>
<dbReference type="InterPro" id="IPR050320">
    <property type="entry name" value="N5-glutamine_MTase"/>
</dbReference>
<dbReference type="NCBIfam" id="TIGR00536">
    <property type="entry name" value="hemK_fam"/>
    <property type="match status" value="1"/>
</dbReference>
<evidence type="ECO:0000256" key="2">
    <source>
        <dbReference type="ARBA" id="ARBA00022679"/>
    </source>
</evidence>
<feature type="binding site" evidence="5">
    <location>
        <begin position="200"/>
        <end position="203"/>
    </location>
    <ligand>
        <name>substrate</name>
    </ligand>
</feature>
<dbReference type="PANTHER" id="PTHR18895:SF74">
    <property type="entry name" value="MTRF1L RELEASE FACTOR GLUTAMINE METHYLTRANSFERASE"/>
    <property type="match status" value="1"/>
</dbReference>
<dbReference type="GO" id="GO:0102559">
    <property type="term" value="F:peptide chain release factor N(5)-glutamine methyltransferase activity"/>
    <property type="evidence" value="ECO:0007669"/>
    <property type="project" value="UniProtKB-EC"/>
</dbReference>
<dbReference type="CDD" id="cd02440">
    <property type="entry name" value="AdoMet_MTases"/>
    <property type="match status" value="1"/>
</dbReference>
<sequence length="296" mass="33022">MNANEGKKVYEALNWASSFLQSHDYEEEIARRLLMHHTGWSRTRMLTELRTVIETEVLNRFEADVREAATGTPVQHLTGEEVFYGRSFKVGPDVLIPRPETEELVERVLGMLNSRKDIFWKNREETPAIIDVGTGSGIIAATMALELGTAHVLASDISSRALTVAKKNAARLGARVDFLEGDLLTPFIESGIKAEVILSNPPYIPERDRSSMKENVTGHEPENALFAGEDGLDIYRRLLKQVPAVLKTPGIVAFEIGHDQGEAVSNLLKKELPQTATIQVIRDINQNERIVLAEVW</sequence>
<reference evidence="9" key="1">
    <citation type="submission" date="2016-10" db="EMBL/GenBank/DDBJ databases">
        <authorList>
            <person name="Varghese N."/>
            <person name="Submissions S."/>
        </authorList>
    </citation>
    <scope>NUCLEOTIDE SEQUENCE [LARGE SCALE GENOMIC DNA]</scope>
    <source>
        <strain evidence="9">S9</strain>
    </source>
</reference>
<comment type="caution">
    <text evidence="5">Lacks conserved residue(s) required for the propagation of feature annotation.</text>
</comment>
<dbReference type="STRING" id="1601833.SAMN05518684_11091"/>
<dbReference type="GO" id="GO:0032259">
    <property type="term" value="P:methylation"/>
    <property type="evidence" value="ECO:0007669"/>
    <property type="project" value="UniProtKB-KW"/>
</dbReference>
<feature type="binding site" evidence="5">
    <location>
        <position position="156"/>
    </location>
    <ligand>
        <name>S-adenosyl-L-methionine</name>
        <dbReference type="ChEBI" id="CHEBI:59789"/>
    </ligand>
</feature>
<dbReference type="InterPro" id="IPR002052">
    <property type="entry name" value="DNA_methylase_N6_adenine_CS"/>
</dbReference>
<organism evidence="8 9">
    <name type="scientific">Salipaludibacillus aurantiacus</name>
    <dbReference type="NCBI Taxonomy" id="1601833"/>
    <lineage>
        <taxon>Bacteria</taxon>
        <taxon>Bacillati</taxon>
        <taxon>Bacillota</taxon>
        <taxon>Bacilli</taxon>
        <taxon>Bacillales</taxon>
        <taxon>Bacillaceae</taxon>
    </lineage>
</organism>
<dbReference type="InterPro" id="IPR007848">
    <property type="entry name" value="Small_mtfrase_dom"/>
</dbReference>
<proteinExistence type="inferred from homology"/>
<dbReference type="OrthoDB" id="9800643at2"/>
<evidence type="ECO:0000259" key="7">
    <source>
        <dbReference type="Pfam" id="PF17827"/>
    </source>
</evidence>
<feature type="domain" description="Methyltransferase small" evidence="6">
    <location>
        <begin position="126"/>
        <end position="207"/>
    </location>
</feature>
<protein>
    <recommendedName>
        <fullName evidence="5">Release factor glutamine methyltransferase</fullName>
        <shortName evidence="5">RF MTase</shortName>
        <ecNumber evidence="5">2.1.1.297</ecNumber>
    </recommendedName>
    <alternativeName>
        <fullName evidence="5">N5-glutamine methyltransferase PrmC</fullName>
    </alternativeName>
    <alternativeName>
        <fullName evidence="5">Protein-(glutamine-N5) MTase PrmC</fullName>
    </alternativeName>
    <alternativeName>
        <fullName evidence="5">Protein-glutamine N-methyltransferase PrmC</fullName>
    </alternativeName>
</protein>
<evidence type="ECO:0000256" key="1">
    <source>
        <dbReference type="ARBA" id="ARBA00022603"/>
    </source>
</evidence>
<dbReference type="InterPro" id="IPR040758">
    <property type="entry name" value="PrmC_N"/>
</dbReference>
<gene>
    <name evidence="5" type="primary">prmC</name>
    <name evidence="8" type="ORF">SAMN05518684_11091</name>
</gene>
<dbReference type="NCBIfam" id="TIGR03534">
    <property type="entry name" value="RF_mod_PrmC"/>
    <property type="match status" value="1"/>
</dbReference>
<dbReference type="Gene3D" id="1.10.8.10">
    <property type="entry name" value="DNA helicase RuvA subunit, C-terminal domain"/>
    <property type="match status" value="1"/>
</dbReference>
<accession>A0A1H9VCE0</accession>
<evidence type="ECO:0000256" key="3">
    <source>
        <dbReference type="ARBA" id="ARBA00022691"/>
    </source>
</evidence>
<evidence type="ECO:0000313" key="8">
    <source>
        <dbReference type="EMBL" id="SES19352.1"/>
    </source>
</evidence>